<evidence type="ECO:0000313" key="2">
    <source>
        <dbReference type="Proteomes" id="UP000615446"/>
    </source>
</evidence>
<proteinExistence type="predicted"/>
<comment type="caution">
    <text evidence="1">The sequence shown here is derived from an EMBL/GenBank/DDBJ whole genome shotgun (WGS) entry which is preliminary data.</text>
</comment>
<accession>A0A8H3LIL4</accession>
<organism evidence="1 2">
    <name type="scientific">Rhizophagus clarus</name>
    <dbReference type="NCBI Taxonomy" id="94130"/>
    <lineage>
        <taxon>Eukaryota</taxon>
        <taxon>Fungi</taxon>
        <taxon>Fungi incertae sedis</taxon>
        <taxon>Mucoromycota</taxon>
        <taxon>Glomeromycotina</taxon>
        <taxon>Glomeromycetes</taxon>
        <taxon>Glomerales</taxon>
        <taxon>Glomeraceae</taxon>
        <taxon>Rhizophagus</taxon>
    </lineage>
</organism>
<dbReference type="Proteomes" id="UP000615446">
    <property type="component" value="Unassembled WGS sequence"/>
</dbReference>
<name>A0A8H3LIL4_9GLOM</name>
<dbReference type="AlphaFoldDB" id="A0A8H3LIL4"/>
<reference evidence="1" key="1">
    <citation type="submission" date="2019-10" db="EMBL/GenBank/DDBJ databases">
        <title>Conservation and host-specific expression of non-tandemly repeated heterogenous ribosome RNA gene in arbuscular mycorrhizal fungi.</title>
        <authorList>
            <person name="Maeda T."/>
            <person name="Kobayashi Y."/>
            <person name="Nakagawa T."/>
            <person name="Ezawa T."/>
            <person name="Yamaguchi K."/>
            <person name="Bino T."/>
            <person name="Nishimoto Y."/>
            <person name="Shigenobu S."/>
            <person name="Kawaguchi M."/>
        </authorList>
    </citation>
    <scope>NUCLEOTIDE SEQUENCE</scope>
    <source>
        <strain evidence="1">HR1</strain>
    </source>
</reference>
<sequence length="67" mass="7186">MPALLKIFPIAKIGIITSASQIIVNKILNKDLLIPDPSIDPIKYSAAEKVATTIKAANKNNNSIVDN</sequence>
<evidence type="ECO:0000313" key="1">
    <source>
        <dbReference type="EMBL" id="GES86400.1"/>
    </source>
</evidence>
<gene>
    <name evidence="1" type="ORF">RCL2_001345400</name>
</gene>
<protein>
    <submittedName>
        <fullName evidence="1">Uncharacterized protein</fullName>
    </submittedName>
</protein>
<dbReference type="EMBL" id="BLAL01000160">
    <property type="protein sequence ID" value="GES86400.1"/>
    <property type="molecule type" value="Genomic_DNA"/>
</dbReference>